<dbReference type="EC" id="1.5.5.2" evidence="5"/>
<protein>
    <recommendedName>
        <fullName evidence="5">Bifunctional protein PutA</fullName>
    </recommendedName>
    <domain>
        <recommendedName>
            <fullName evidence="5">Proline dehydrogenase</fullName>
            <ecNumber evidence="5">1.5.5.2</ecNumber>
        </recommendedName>
        <alternativeName>
            <fullName evidence="5">Proline oxidase</fullName>
        </alternativeName>
    </domain>
    <domain>
        <recommendedName>
            <fullName evidence="5">Delta-1-pyrroline-5-carboxylate dehydrogenase</fullName>
            <shortName evidence="5">P5C dehydrogenase</shortName>
            <ecNumber evidence="5">1.2.1.88</ecNumber>
        </recommendedName>
        <alternativeName>
            <fullName evidence="5">L-glutamate gamma-semialdehyde dehydrogenase</fullName>
        </alternativeName>
    </domain>
</protein>
<dbReference type="GO" id="GO:0004657">
    <property type="term" value="F:proline dehydrogenase activity"/>
    <property type="evidence" value="ECO:0007669"/>
    <property type="project" value="UniProtKB-UniRule"/>
</dbReference>
<keyword evidence="5" id="KW-0285">Flavoprotein</keyword>
<keyword evidence="5" id="KW-0642">Proline metabolism</keyword>
<dbReference type="InterPro" id="IPR016161">
    <property type="entry name" value="Ald_DH/histidinol_DH"/>
</dbReference>
<name>Q1N5B9_9GAMM</name>
<dbReference type="Gene3D" id="3.40.309.10">
    <property type="entry name" value="Aldehyde Dehydrogenase, Chain A, domain 2"/>
    <property type="match status" value="1"/>
</dbReference>
<evidence type="ECO:0000259" key="8">
    <source>
        <dbReference type="Pfam" id="PF01619"/>
    </source>
</evidence>
<keyword evidence="5" id="KW-0238">DNA-binding</keyword>
<keyword evidence="2 5" id="KW-0560">Oxidoreductase</keyword>
<dbReference type="NCBIfam" id="TIGR01238">
    <property type="entry name" value="D1pyr5carbox3"/>
    <property type="match status" value="1"/>
</dbReference>
<feature type="domain" description="Aldehyde dehydrogenase" evidence="7">
    <location>
        <begin position="565"/>
        <end position="1020"/>
    </location>
</feature>
<comment type="similarity">
    <text evidence="5">In the N-terminal section; belongs to the proline dehydrogenase family.</text>
</comment>
<dbReference type="PIRSF" id="PIRSF000197">
    <property type="entry name" value="Bifunct_PutA"/>
    <property type="match status" value="1"/>
</dbReference>
<comment type="cofactor">
    <cofactor evidence="5">
        <name>FAD</name>
        <dbReference type="ChEBI" id="CHEBI:57692"/>
    </cofactor>
</comment>
<dbReference type="InterPro" id="IPR029041">
    <property type="entry name" value="FAD-linked_oxidoreductase-like"/>
</dbReference>
<dbReference type="InterPro" id="IPR015590">
    <property type="entry name" value="Aldehyde_DH_dom"/>
</dbReference>
<dbReference type="InterPro" id="IPR024082">
    <property type="entry name" value="PRODH_PutA_dom_II"/>
</dbReference>
<dbReference type="HOGENOM" id="CLU_005682_1_0_6"/>
<gene>
    <name evidence="10" type="ORF">RED65_00350</name>
</gene>
<evidence type="ECO:0000256" key="6">
    <source>
        <dbReference type="PIRSR" id="PIRSR000197-1"/>
    </source>
</evidence>
<comment type="catalytic activity">
    <reaction evidence="5">
        <text>L-proline + a quinone = (S)-1-pyrroline-5-carboxylate + a quinol + H(+)</text>
        <dbReference type="Rhea" id="RHEA:23784"/>
        <dbReference type="ChEBI" id="CHEBI:15378"/>
        <dbReference type="ChEBI" id="CHEBI:17388"/>
        <dbReference type="ChEBI" id="CHEBI:24646"/>
        <dbReference type="ChEBI" id="CHEBI:60039"/>
        <dbReference type="ChEBI" id="CHEBI:132124"/>
        <dbReference type="EC" id="1.5.5.2"/>
    </reaction>
</comment>
<dbReference type="UniPathway" id="UPA00261">
    <property type="reaction ID" value="UER00373"/>
</dbReference>
<comment type="similarity">
    <text evidence="5">In the C-terminal section; belongs to the aldehyde dehydrogenase family.</text>
</comment>
<dbReference type="PANTHER" id="PTHR42862:SF1">
    <property type="entry name" value="DELTA-1-PYRROLINE-5-CARBOXYLATE DEHYDROGENASE 2, ISOFORM A-RELATED"/>
    <property type="match status" value="1"/>
</dbReference>
<feature type="domain" description="Proline dehydrogenase PutA" evidence="9">
    <location>
        <begin position="70"/>
        <end position="180"/>
    </location>
</feature>
<dbReference type="Pfam" id="PF00171">
    <property type="entry name" value="Aldedh"/>
    <property type="match status" value="1"/>
</dbReference>
<evidence type="ECO:0000256" key="3">
    <source>
        <dbReference type="ARBA" id="ARBA00023027"/>
    </source>
</evidence>
<comment type="caution">
    <text evidence="10">The sequence shown here is derived from an EMBL/GenBank/DDBJ whole genome shotgun (WGS) entry which is preliminary data.</text>
</comment>
<dbReference type="OrthoDB" id="9812625at2"/>
<dbReference type="SUPFAM" id="SSF53720">
    <property type="entry name" value="ALDH-like"/>
    <property type="match status" value="1"/>
</dbReference>
<dbReference type="Gene3D" id="3.40.605.10">
    <property type="entry name" value="Aldehyde Dehydrogenase, Chain A, domain 1"/>
    <property type="match status" value="1"/>
</dbReference>
<dbReference type="FunFam" id="3.40.309.10:FF:000005">
    <property type="entry name" value="1-pyrroline-5-carboxylate dehydrogenase 1"/>
    <property type="match status" value="1"/>
</dbReference>
<keyword evidence="5" id="KW-0804">Transcription</keyword>
<comment type="catalytic activity">
    <reaction evidence="4 5">
        <text>L-glutamate 5-semialdehyde + NAD(+) + H2O = L-glutamate + NADH + 2 H(+)</text>
        <dbReference type="Rhea" id="RHEA:30235"/>
        <dbReference type="ChEBI" id="CHEBI:15377"/>
        <dbReference type="ChEBI" id="CHEBI:15378"/>
        <dbReference type="ChEBI" id="CHEBI:29985"/>
        <dbReference type="ChEBI" id="CHEBI:57540"/>
        <dbReference type="ChEBI" id="CHEBI:57945"/>
        <dbReference type="ChEBI" id="CHEBI:58066"/>
        <dbReference type="EC" id="1.2.1.88"/>
    </reaction>
</comment>
<dbReference type="Pfam" id="PF14850">
    <property type="entry name" value="Pro_dh-DNA_bdg"/>
    <property type="match status" value="1"/>
</dbReference>
<feature type="active site" evidence="6">
    <location>
        <position position="828"/>
    </location>
</feature>
<comment type="pathway">
    <text evidence="1 5">Amino-acid degradation; L-proline degradation into L-glutamate; L-glutamate from L-proline: step 2/2.</text>
</comment>
<dbReference type="NCBIfam" id="NF008869">
    <property type="entry name" value="PRK11904.1"/>
    <property type="match status" value="1"/>
</dbReference>
<dbReference type="InterPro" id="IPR025703">
    <property type="entry name" value="Bifunct_PutA"/>
</dbReference>
<dbReference type="InterPro" id="IPR050485">
    <property type="entry name" value="Proline_metab_enzyme"/>
</dbReference>
<keyword evidence="5" id="KW-0274">FAD</keyword>
<dbReference type="Proteomes" id="UP000004263">
    <property type="component" value="Unassembled WGS sequence"/>
</dbReference>
<dbReference type="InterPro" id="IPR002872">
    <property type="entry name" value="Proline_DH_dom"/>
</dbReference>
<dbReference type="AlphaFoldDB" id="Q1N5B9"/>
<keyword evidence="3 5" id="KW-0520">NAD</keyword>
<dbReference type="RefSeq" id="WP_007017550.1">
    <property type="nucleotide sequence ID" value="NZ_CH724114.1"/>
</dbReference>
<dbReference type="GO" id="GO:0003677">
    <property type="term" value="F:DNA binding"/>
    <property type="evidence" value="ECO:0007669"/>
    <property type="project" value="UniProtKB-KW"/>
</dbReference>
<dbReference type="SUPFAM" id="SSF81935">
    <property type="entry name" value="N-terminal domain of bifunctional PutA protein"/>
    <property type="match status" value="1"/>
</dbReference>
<feature type="active site" evidence="6">
    <location>
        <position position="794"/>
    </location>
</feature>
<dbReference type="Gene3D" id="1.20.5.460">
    <property type="entry name" value="Single helix bin"/>
    <property type="match status" value="1"/>
</dbReference>
<evidence type="ECO:0000256" key="5">
    <source>
        <dbReference type="PIRNR" id="PIRNR000197"/>
    </source>
</evidence>
<dbReference type="GO" id="GO:0009898">
    <property type="term" value="C:cytoplasmic side of plasma membrane"/>
    <property type="evidence" value="ECO:0007669"/>
    <property type="project" value="TreeGrafter"/>
</dbReference>
<keyword evidence="5" id="KW-0805">Transcription regulation</keyword>
<dbReference type="InterPro" id="IPR016162">
    <property type="entry name" value="Ald_DH_N"/>
</dbReference>
<evidence type="ECO:0000259" key="9">
    <source>
        <dbReference type="Pfam" id="PF14850"/>
    </source>
</evidence>
<dbReference type="GO" id="GO:0010133">
    <property type="term" value="P:L-proline catabolic process to L-glutamate"/>
    <property type="evidence" value="ECO:0007669"/>
    <property type="project" value="UniProtKB-UniRule"/>
</dbReference>
<comment type="pathway">
    <text evidence="5">Amino-acid degradation; L-proline degradation into L-glutamate; L-glutamate from L-proline: step 1/2.</text>
</comment>
<dbReference type="InterPro" id="IPR024089">
    <property type="entry name" value="PRODH_PutA_dom_I/II"/>
</dbReference>
<evidence type="ECO:0000259" key="7">
    <source>
        <dbReference type="Pfam" id="PF00171"/>
    </source>
</evidence>
<dbReference type="CDD" id="cd07125">
    <property type="entry name" value="ALDH_PutA-P5CDH"/>
    <property type="match status" value="1"/>
</dbReference>
<accession>Q1N5B9</accession>
<feature type="domain" description="Proline dehydrogenase" evidence="8">
    <location>
        <begin position="192"/>
        <end position="478"/>
    </location>
</feature>
<organism evidence="10 11">
    <name type="scientific">Bermanella marisrubri</name>
    <dbReference type="NCBI Taxonomy" id="207949"/>
    <lineage>
        <taxon>Bacteria</taxon>
        <taxon>Pseudomonadati</taxon>
        <taxon>Pseudomonadota</taxon>
        <taxon>Gammaproteobacteria</taxon>
        <taxon>Oceanospirillales</taxon>
        <taxon>Oceanospirillaceae</taxon>
        <taxon>Bermanella</taxon>
    </lineage>
</organism>
<evidence type="ECO:0000256" key="4">
    <source>
        <dbReference type="ARBA" id="ARBA00048142"/>
    </source>
</evidence>
<dbReference type="GO" id="GO:0003700">
    <property type="term" value="F:DNA-binding transcription factor activity"/>
    <property type="evidence" value="ECO:0007669"/>
    <property type="project" value="InterPro"/>
</dbReference>
<reference evidence="10 11" key="1">
    <citation type="submission" date="2006-03" db="EMBL/GenBank/DDBJ databases">
        <authorList>
            <person name="Pinhassi J."/>
            <person name="Pedros-Alio C."/>
            <person name="Ferriera S."/>
            <person name="Johnson J."/>
            <person name="Kravitz S."/>
            <person name="Halpern A."/>
            <person name="Remington K."/>
            <person name="Beeson K."/>
            <person name="Tran B."/>
            <person name="Rogers Y.-H."/>
            <person name="Friedman R."/>
            <person name="Venter J.C."/>
        </authorList>
    </citation>
    <scope>NUCLEOTIDE SEQUENCE [LARGE SCALE GENOMIC DNA]</scope>
    <source>
        <strain evidence="10 11">RED65</strain>
    </source>
</reference>
<dbReference type="SUPFAM" id="SSF51730">
    <property type="entry name" value="FAD-linked oxidoreductase"/>
    <property type="match status" value="1"/>
</dbReference>
<evidence type="ECO:0000313" key="10">
    <source>
        <dbReference type="EMBL" id="EAT13164.1"/>
    </source>
</evidence>
<proteinExistence type="inferred from homology"/>
<keyword evidence="5" id="KW-0678">Repressor</keyword>
<dbReference type="GO" id="GO:0003842">
    <property type="term" value="F:L-glutamate gamma-semialdehyde dehydrogenase activity"/>
    <property type="evidence" value="ECO:0007669"/>
    <property type="project" value="UniProtKB-UniRule"/>
</dbReference>
<evidence type="ECO:0000256" key="2">
    <source>
        <dbReference type="ARBA" id="ARBA00023002"/>
    </source>
</evidence>
<comment type="function">
    <text evidence="5">Oxidizes proline to glutamate for use as a carbon and nitrogen source.</text>
</comment>
<dbReference type="Gene3D" id="3.20.20.220">
    <property type="match status" value="1"/>
</dbReference>
<dbReference type="EC" id="1.2.1.88" evidence="5"/>
<dbReference type="STRING" id="207949.RED65_00350"/>
<evidence type="ECO:0000313" key="11">
    <source>
        <dbReference type="Proteomes" id="UP000004263"/>
    </source>
</evidence>
<evidence type="ECO:0000256" key="1">
    <source>
        <dbReference type="ARBA" id="ARBA00004786"/>
    </source>
</evidence>
<dbReference type="PANTHER" id="PTHR42862">
    <property type="entry name" value="DELTA-1-PYRROLINE-5-CARBOXYLATE DEHYDROGENASE 1, ISOFORM A-RELATED"/>
    <property type="match status" value="1"/>
</dbReference>
<dbReference type="InterPro" id="IPR016160">
    <property type="entry name" value="Ald_DH_CS_CYS"/>
</dbReference>
<dbReference type="InterPro" id="IPR016163">
    <property type="entry name" value="Ald_DH_C"/>
</dbReference>
<sequence>MMDFLLDPSSINNESTPSLRAKINQLYLCDEQDYVQDLLETFPESGNEQFNKTVESLVEIIRKQHSQSVLHQLLQEYELSTDEGITLMCLAEALVRVPDKATADQLLVDKISDRGWQHHLNKSDSFWVNAASWGLALSGRMLKPKHNNPVEAINGLVSKLTLSITREAVNRAIRVLSEQFIFAESIEDAVTKSVKLESENTACSFDMLGEQAITEEDAQHYLRAYSHAIETIARNNQHKQLHDNISIKLSALHPRYEPNQQHTVVPILMERILKLATLAKEHDVPITIDAEEQYRLDMMLQVFESVFSHQSMANWEHLGIAVQAYGKRALAIVHWLHALAQKEQKRIPLRLVKGAYWDSEIKWAQQHGLTEYPVLTQKASTDLNYLNCARFLLCQQEVWLQPRFASHNAWTVQYLLEMNSQVPFELQRLQGMGSALFHEIRKKHDIAFRIYAPVGKHRDVLPYMVRRLIENGANTSFVFQVQDPYIPMHHLLQHPADFLMQSSIANPNIPSPRELFVDYPNSEGAELGNDQVYYDTMDQILPFHEEYYEVLCMIAGEAIEPNEGHAIISPVDKRTMGRVHYCDQAILDRCVSFLKSHPLPDEPIEHVCARLERFADLLVQNKHELMYLCMEEAGKTLQNAHDEVREAVDLVRYYARQAQKNFADPSILDSVTGEENLLTYDPRGTVLCISPWNFPLATFIGQVSAALGCGNRIIAKPARQTSIIAYRVMELLLEADIHPEKLFFLPGKGSDIAHGLIHAKQISMVCFTGSISAAKQIQSWLIEYGHGFTPFVAETGGQNIMVADSTALIEQLVQDVVASAFDSSGQRCSALRVLYIQEDIKETFYRQLQGRMALLNIDSPFLRNTDMGPLIDSEAQQSLSNHIDWLQKNAKHIATAPIHSKLPSDNYMAPSAWEIKSLSELTQEHFGPILHVISFKPDELESIIQQVNALNYGLTFGIHSRNQRWINYISHRVGVGNVYINREMIGAKVGAQPFGGHGMSGTGPKAGGPNYVHAFVKEKTLTSNITAFGGNQDLLS</sequence>
<dbReference type="Pfam" id="PF01619">
    <property type="entry name" value="Pro_dh"/>
    <property type="match status" value="1"/>
</dbReference>
<dbReference type="PROSITE" id="PS00070">
    <property type="entry name" value="ALDEHYDE_DEHYDR_CYS"/>
    <property type="match status" value="1"/>
</dbReference>
<dbReference type="EMBL" id="AAQH01000002">
    <property type="protein sequence ID" value="EAT13164.1"/>
    <property type="molecule type" value="Genomic_DNA"/>
</dbReference>
<dbReference type="InterPro" id="IPR005933">
    <property type="entry name" value="PutA_C"/>
</dbReference>
<keyword evidence="11" id="KW-1185">Reference proteome</keyword>